<comment type="subcellular location">
    <subcellularLocation>
        <location evidence="1">Nucleus</location>
    </subcellularLocation>
</comment>
<dbReference type="InterPro" id="IPR057332">
    <property type="entry name" value="SBNO_a/b_dom"/>
</dbReference>
<dbReference type="Gene3D" id="3.40.50.300">
    <property type="entry name" value="P-loop containing nucleotide triphosphate hydrolases"/>
    <property type="match status" value="1"/>
</dbReference>
<dbReference type="PANTHER" id="PTHR12706">
    <property type="entry name" value="STRAWBERRY NOTCH-RELATED"/>
    <property type="match status" value="1"/>
</dbReference>
<evidence type="ECO:0000259" key="8">
    <source>
        <dbReference type="Pfam" id="PF25373"/>
    </source>
</evidence>
<dbReference type="InterPro" id="IPR026937">
    <property type="entry name" value="SBNO_Helicase_C_dom"/>
</dbReference>
<keyword evidence="3" id="KW-0175">Coiled coil</keyword>
<dbReference type="GO" id="GO:0005634">
    <property type="term" value="C:nucleus"/>
    <property type="evidence" value="ECO:0007669"/>
    <property type="project" value="UniProtKB-SubCell"/>
</dbReference>
<evidence type="ECO:0000313" key="10">
    <source>
        <dbReference type="Proteomes" id="UP001291623"/>
    </source>
</evidence>
<feature type="compositionally biased region" description="Basic residues" evidence="5">
    <location>
        <begin position="618"/>
        <end position="636"/>
    </location>
</feature>
<feature type="region of interest" description="Disordered" evidence="5">
    <location>
        <begin position="535"/>
        <end position="640"/>
    </location>
</feature>
<evidence type="ECO:0000313" key="9">
    <source>
        <dbReference type="EMBL" id="KAK4336681.1"/>
    </source>
</evidence>
<comment type="similarity">
    <text evidence="2">Belongs to the SBNO family.</text>
</comment>
<dbReference type="Proteomes" id="UP001291623">
    <property type="component" value="Unassembled WGS sequence"/>
</dbReference>
<evidence type="ECO:0000259" key="7">
    <source>
        <dbReference type="Pfam" id="PF13872"/>
    </source>
</evidence>
<dbReference type="AlphaFoldDB" id="A0AAE1QN72"/>
<evidence type="ECO:0000256" key="1">
    <source>
        <dbReference type="ARBA" id="ARBA00004123"/>
    </source>
</evidence>
<dbReference type="PANTHER" id="PTHR12706:SF30">
    <property type="entry name" value="PROTEIN STRAWBERRY NOTCH-RELATED"/>
    <property type="match status" value="1"/>
</dbReference>
<keyword evidence="10" id="KW-1185">Reference proteome</keyword>
<dbReference type="GO" id="GO:0031490">
    <property type="term" value="F:chromatin DNA binding"/>
    <property type="evidence" value="ECO:0007669"/>
    <property type="project" value="TreeGrafter"/>
</dbReference>
<feature type="compositionally biased region" description="Acidic residues" evidence="5">
    <location>
        <begin position="535"/>
        <end position="550"/>
    </location>
</feature>
<dbReference type="Pfam" id="PF13872">
    <property type="entry name" value="AAA_34"/>
    <property type="match status" value="1"/>
</dbReference>
<dbReference type="InterPro" id="IPR027417">
    <property type="entry name" value="P-loop_NTPase"/>
</dbReference>
<comment type="caution">
    <text evidence="9">The sequence shown here is derived from an EMBL/GenBank/DDBJ whole genome shotgun (WGS) entry which is preliminary data.</text>
</comment>
<dbReference type="InterPro" id="IPR026741">
    <property type="entry name" value="SNO"/>
</dbReference>
<keyword evidence="4" id="KW-0539">Nucleus</keyword>
<evidence type="ECO:0000259" key="6">
    <source>
        <dbReference type="Pfam" id="PF13871"/>
    </source>
</evidence>
<feature type="domain" description="SBNO alpha/beta" evidence="8">
    <location>
        <begin position="987"/>
        <end position="1106"/>
    </location>
</feature>
<dbReference type="SUPFAM" id="SSF52540">
    <property type="entry name" value="P-loop containing nucleoside triphosphate hydrolases"/>
    <property type="match status" value="2"/>
</dbReference>
<dbReference type="GO" id="GO:0009967">
    <property type="term" value="P:positive regulation of signal transduction"/>
    <property type="evidence" value="ECO:0007669"/>
    <property type="project" value="UniProtKB-ARBA"/>
</dbReference>
<dbReference type="Pfam" id="PF13871">
    <property type="entry name" value="Helicase_C_4"/>
    <property type="match status" value="1"/>
</dbReference>
<evidence type="ECO:0000256" key="3">
    <source>
        <dbReference type="ARBA" id="ARBA00023054"/>
    </source>
</evidence>
<dbReference type="GO" id="GO:0006355">
    <property type="term" value="P:regulation of DNA-templated transcription"/>
    <property type="evidence" value="ECO:0007669"/>
    <property type="project" value="InterPro"/>
</dbReference>
<evidence type="ECO:0000256" key="2">
    <source>
        <dbReference type="ARBA" id="ARBA00006992"/>
    </source>
</evidence>
<accession>A0AAE1QN72</accession>
<proteinExistence type="inferred from homology"/>
<gene>
    <name evidence="9" type="ORF">RND71_044107</name>
</gene>
<evidence type="ECO:0000256" key="5">
    <source>
        <dbReference type="SAM" id="MobiDB-lite"/>
    </source>
</evidence>
<reference evidence="9" key="1">
    <citation type="submission" date="2023-12" db="EMBL/GenBank/DDBJ databases">
        <title>Genome assembly of Anisodus tanguticus.</title>
        <authorList>
            <person name="Wang Y.-J."/>
        </authorList>
    </citation>
    <scope>NUCLEOTIDE SEQUENCE</scope>
    <source>
        <strain evidence="9">KB-2021</strain>
        <tissue evidence="9">Leaf</tissue>
    </source>
</reference>
<dbReference type="EMBL" id="JAVYJV010000105">
    <property type="protein sequence ID" value="KAK4336681.1"/>
    <property type="molecule type" value="Genomic_DNA"/>
</dbReference>
<feature type="domain" description="Strawberry notch AAA" evidence="7">
    <location>
        <begin position="63"/>
        <end position="369"/>
    </location>
</feature>
<evidence type="ECO:0000256" key="4">
    <source>
        <dbReference type="ARBA" id="ARBA00023242"/>
    </source>
</evidence>
<organism evidence="9 10">
    <name type="scientific">Anisodus tanguticus</name>
    <dbReference type="NCBI Taxonomy" id="243964"/>
    <lineage>
        <taxon>Eukaryota</taxon>
        <taxon>Viridiplantae</taxon>
        <taxon>Streptophyta</taxon>
        <taxon>Embryophyta</taxon>
        <taxon>Tracheophyta</taxon>
        <taxon>Spermatophyta</taxon>
        <taxon>Magnoliopsida</taxon>
        <taxon>eudicotyledons</taxon>
        <taxon>Gunneridae</taxon>
        <taxon>Pentapetalae</taxon>
        <taxon>asterids</taxon>
        <taxon>lamiids</taxon>
        <taxon>Solanales</taxon>
        <taxon>Solanaceae</taxon>
        <taxon>Solanoideae</taxon>
        <taxon>Hyoscyameae</taxon>
        <taxon>Anisodus</taxon>
    </lineage>
</organism>
<protein>
    <submittedName>
        <fullName evidence="9">Uncharacterized protein</fullName>
    </submittedName>
</protein>
<dbReference type="InterPro" id="IPR039187">
    <property type="entry name" value="SNO_AAA"/>
</dbReference>
<dbReference type="Pfam" id="PF25373">
    <property type="entry name" value="SBNO"/>
    <property type="match status" value="1"/>
</dbReference>
<feature type="compositionally biased region" description="Acidic residues" evidence="5">
    <location>
        <begin position="591"/>
        <end position="610"/>
    </location>
</feature>
<feature type="domain" description="Strawberry notch helicase C" evidence="6">
    <location>
        <begin position="673"/>
        <end position="949"/>
    </location>
</feature>
<feature type="compositionally biased region" description="Basic and acidic residues" evidence="5">
    <location>
        <begin position="551"/>
        <end position="565"/>
    </location>
</feature>
<dbReference type="GO" id="GO:0042393">
    <property type="term" value="F:histone binding"/>
    <property type="evidence" value="ECO:0007669"/>
    <property type="project" value="TreeGrafter"/>
</dbReference>
<sequence>MQFNPQNLNFKKEYGNLSTNMLAQLINNIDENKNLDYEEEEEEIFQADTYSTYMPTKLKIGLKHPDQVVETSSLSSVLPPDITYYLSIPDQTIDEGKLSALQLEAIVYACQQHEIFLPNGHRAGFLIGDGAGVGKGRTVAGIIYENYLLGRKKAIWLSVSNDLKYDAERDLSDIGAKKINVYPLNKFKYGKIYSKENGKVKKGVIFATYSSLISESHSKIGQGKTRLSQILQWCGEDFDGVIIFDECHKAKNLCTNAGSNKSTKTGLKVLELQNKLPKARIVYASATGATEPKNMAYMVRLGLWGKGTSFKEFSDFISTVEKRGVGAMELVAIDMKLRGIYIARQLSFQGVQFRIEEIKLSKDFLKIYDDCVALWTDAKNKFERALELMEDENSIKKAVWAQFWAAHQRFFKYLCIASKVPHVVKTCKEALKNGETVVIGLQSTGEAKTLEQLEESGGELTDFVSTAKAVFQSLIEKHFPAPNRKKTLKLLGLDSNFFDSKDEKYSVRNSRKARHETQKKLKETFKNKKKVVIKDDDETSDDKTDESEQEDYLKEDIDFTLSEKSDNEEENSSGDSSFDSNDEADQTKEDSENEISDDFDSDFSDDEEPWDTFTKGKLDRKRKKQGQSNAKKKKITKEKNLTFGSEEARNACERMRDSILAKLDKLSDRLPSNTIDELIDQLGGSEMVAEMTGRKGRVISTDQGDVIYESRNDGDVSLEMLNIAEKNRFMNDEKQIAIISEAASSGISLHSDRRSKNKKRRVHITIELPWSADRAIQQFGRTHRSNQVNAPKYIFLISDLAGEQRFASIVAKRLESLGALTHGDRRATETRDLSKFNIDTKYARSALEIVMKTITDQESNSVKPPQDYDGDFFQDCKNSMIGVSLVSYDLASNTYNLEKDYQQLSKFLNRLLGMKVKVQNALFQYFTETMDAIIKQARRLGRYDQGIMDLTSEFGQMERLEHKTYLTRHSTGLTKIELHKIAVERGISWDKAVEINSQCKDKEEGFYILNSDHMVRKNIQLAVFDNSSRFNYSKNNYRIYKPNTGLQSKAESSSQLKEKGRKIDLNEAKEIWEDAYNKSENMCSHLMWYNSCRRKSANLECDVGLRKRYYYILSGSVLTVWSNIEKVVPHLQNKLQIVRLNSKDGLRVIGILIPPNTVLQLVKLLEENDKKFKEEKLKIQHLKEAFNDDTLSFSDSD</sequence>
<dbReference type="FunFam" id="3.40.50.300:FF:000282">
    <property type="entry name" value="Strawberry notch homolog 1 (Drosophila)"/>
    <property type="match status" value="1"/>
</dbReference>
<name>A0AAE1QN72_9SOLA</name>